<protein>
    <submittedName>
        <fullName evidence="2">Uncharacterized protein</fullName>
    </submittedName>
</protein>
<dbReference type="AlphaFoldDB" id="A0A1G4B2A3"/>
<dbReference type="OrthoDB" id="10532249at2759"/>
<reference evidence="2 3" key="1">
    <citation type="submission" date="2016-09" db="EMBL/GenBank/DDBJ databases">
        <authorList>
            <person name="Capua I."/>
            <person name="De Benedictis P."/>
            <person name="Joannis T."/>
            <person name="Lombin L.H."/>
            <person name="Cattoli G."/>
        </authorList>
    </citation>
    <scope>NUCLEOTIDE SEQUENCE [LARGE SCALE GENOMIC DNA]</scope>
    <source>
        <strain evidence="2 3">IMI 309357</strain>
    </source>
</reference>
<feature type="compositionally biased region" description="Polar residues" evidence="1">
    <location>
        <begin position="44"/>
        <end position="55"/>
    </location>
</feature>
<organism evidence="2 3">
    <name type="scientific">Colletotrichum orchidophilum</name>
    <dbReference type="NCBI Taxonomy" id="1209926"/>
    <lineage>
        <taxon>Eukaryota</taxon>
        <taxon>Fungi</taxon>
        <taxon>Dikarya</taxon>
        <taxon>Ascomycota</taxon>
        <taxon>Pezizomycotina</taxon>
        <taxon>Sordariomycetes</taxon>
        <taxon>Hypocreomycetidae</taxon>
        <taxon>Glomerellales</taxon>
        <taxon>Glomerellaceae</taxon>
        <taxon>Colletotrichum</taxon>
    </lineage>
</organism>
<dbReference type="EMBL" id="MJBS01000081">
    <property type="protein sequence ID" value="OHE95559.1"/>
    <property type="molecule type" value="Genomic_DNA"/>
</dbReference>
<feature type="region of interest" description="Disordered" evidence="1">
    <location>
        <begin position="113"/>
        <end position="136"/>
    </location>
</feature>
<dbReference type="RefSeq" id="XP_022472720.1">
    <property type="nucleotide sequence ID" value="XM_022620778.1"/>
</dbReference>
<sequence length="159" mass="17726">MTCDLQHATSNMRRCASMIPEMFLGARGEDRDGSPTMQHDRDSISSSKAQHQTGPGQLDPDDFFPFRTTIHPCPSHPIPSHRASALLHLINPKYGDRSALSILRDVSIGKDAEDDSFDRYPVPPSPLPQGSRHHLSLHRSQPPLHLYTHLSLPLPRCPV</sequence>
<evidence type="ECO:0000313" key="2">
    <source>
        <dbReference type="EMBL" id="OHE95559.1"/>
    </source>
</evidence>
<gene>
    <name evidence="2" type="ORF">CORC01_09149</name>
</gene>
<name>A0A1G4B2A3_9PEZI</name>
<feature type="region of interest" description="Disordered" evidence="1">
    <location>
        <begin position="26"/>
        <end position="66"/>
    </location>
</feature>
<dbReference type="Proteomes" id="UP000176998">
    <property type="component" value="Unassembled WGS sequence"/>
</dbReference>
<proteinExistence type="predicted"/>
<evidence type="ECO:0000256" key="1">
    <source>
        <dbReference type="SAM" id="MobiDB-lite"/>
    </source>
</evidence>
<feature type="compositionally biased region" description="Basic and acidic residues" evidence="1">
    <location>
        <begin position="27"/>
        <end position="43"/>
    </location>
</feature>
<keyword evidence="3" id="KW-1185">Reference proteome</keyword>
<comment type="caution">
    <text evidence="2">The sequence shown here is derived from an EMBL/GenBank/DDBJ whole genome shotgun (WGS) entry which is preliminary data.</text>
</comment>
<accession>A0A1G4B2A3</accession>
<evidence type="ECO:0000313" key="3">
    <source>
        <dbReference type="Proteomes" id="UP000176998"/>
    </source>
</evidence>
<dbReference type="GeneID" id="34562288"/>